<dbReference type="Gene3D" id="3.30.2130.10">
    <property type="entry name" value="VC0802-like"/>
    <property type="match status" value="1"/>
</dbReference>
<dbReference type="EMBL" id="JAHQCW010000006">
    <property type="protein sequence ID" value="MBU9736001.1"/>
    <property type="molecule type" value="Genomic_DNA"/>
</dbReference>
<dbReference type="Proteomes" id="UP000712157">
    <property type="component" value="Unassembled WGS sequence"/>
</dbReference>
<evidence type="ECO:0000313" key="3">
    <source>
        <dbReference type="Proteomes" id="UP000712157"/>
    </source>
</evidence>
<dbReference type="PROSITE" id="PS51671">
    <property type="entry name" value="ACT"/>
    <property type="match status" value="1"/>
</dbReference>
<reference evidence="2" key="1">
    <citation type="submission" date="2021-06" db="EMBL/GenBank/DDBJ databases">
        <title>Description of novel taxa of the family Lachnospiraceae.</title>
        <authorList>
            <person name="Chaplin A.V."/>
            <person name="Sokolova S.R."/>
            <person name="Pikina A.P."/>
            <person name="Korzhanova M."/>
            <person name="Belova V."/>
            <person name="Korostin D."/>
            <person name="Efimov B.A."/>
        </authorList>
    </citation>
    <scope>NUCLEOTIDE SEQUENCE</scope>
    <source>
        <strain evidence="2">ASD5720</strain>
    </source>
</reference>
<dbReference type="Pfam" id="PF19571">
    <property type="entry name" value="ACT_8"/>
    <property type="match status" value="1"/>
</dbReference>
<feature type="domain" description="ACT" evidence="1">
    <location>
        <begin position="4"/>
        <end position="78"/>
    </location>
</feature>
<comment type="caution">
    <text evidence="2">The sequence shown here is derived from an EMBL/GenBank/DDBJ whole genome shotgun (WGS) entry which is preliminary data.</text>
</comment>
<dbReference type="CDD" id="cd04908">
    <property type="entry name" value="ACT_Bt0572_1"/>
    <property type="match status" value="1"/>
</dbReference>
<dbReference type="RefSeq" id="WP_158342796.1">
    <property type="nucleotide sequence ID" value="NZ_JAHQCW010000006.1"/>
</dbReference>
<dbReference type="InterPro" id="IPR045865">
    <property type="entry name" value="ACT-like_dom_sf"/>
</dbReference>
<proteinExistence type="predicted"/>
<protein>
    <submittedName>
        <fullName evidence="2">ACT domain-containing protein</fullName>
    </submittedName>
</protein>
<keyword evidence="3" id="KW-1185">Reference proteome</keyword>
<dbReference type="PANTHER" id="PTHR40099">
    <property type="entry name" value="ACETOLACTATE SYNTHASE, SMALL SUBUNIT"/>
    <property type="match status" value="1"/>
</dbReference>
<name>A0A949JXL7_9FIRM</name>
<gene>
    <name evidence="2" type="ORF">KTH89_05585</name>
</gene>
<evidence type="ECO:0000313" key="2">
    <source>
        <dbReference type="EMBL" id="MBU9736001.1"/>
    </source>
</evidence>
<organism evidence="2 3">
    <name type="scientific">Diplocloster agilis</name>
    <dbReference type="NCBI Taxonomy" id="2850323"/>
    <lineage>
        <taxon>Bacteria</taxon>
        <taxon>Bacillati</taxon>
        <taxon>Bacillota</taxon>
        <taxon>Clostridia</taxon>
        <taxon>Lachnospirales</taxon>
        <taxon>Lachnospiraceae</taxon>
        <taxon>Diplocloster</taxon>
    </lineage>
</organism>
<sequence length="135" mass="14961">MLKQLSVFVENRSGSLMNVTNALLDADINIRAISSFDTPEFGILRLIVDEPEEAKAALTARGFVVRVGDVLAVELEDKKGSLNAMLKILADGNISINYIYSFVIRENQAPVMVFHTDDIEEATQLLENHDLIIVD</sequence>
<evidence type="ECO:0000259" key="1">
    <source>
        <dbReference type="PROSITE" id="PS51671"/>
    </source>
</evidence>
<accession>A0A949JXL7</accession>
<dbReference type="PANTHER" id="PTHR40099:SF1">
    <property type="entry name" value="ACETOLACTATE SYNTHASE, SMALL SUBUNIT"/>
    <property type="match status" value="1"/>
</dbReference>
<dbReference type="CDD" id="cd04882">
    <property type="entry name" value="ACT_Bt0572_2"/>
    <property type="match status" value="1"/>
</dbReference>
<dbReference type="SUPFAM" id="SSF55021">
    <property type="entry name" value="ACT-like"/>
    <property type="match status" value="2"/>
</dbReference>
<dbReference type="AlphaFoldDB" id="A0A949JXL7"/>
<dbReference type="InterPro" id="IPR002912">
    <property type="entry name" value="ACT_dom"/>
</dbReference>
<dbReference type="InterPro" id="IPR045739">
    <property type="entry name" value="ACT_dom_pair"/>
</dbReference>